<sequence>MGRRKGVKTKQRSKMKEFAKLKEKQRSLQSAGSRHEVSMTATPSRNSDKQSENEYTPILSCSPKEVINNTPTASKPIEDFSSPQCAGSAKSTATIDSGGTYISIVKSCSAFDNYSALEEQRLTRMATKPNVFAVMYGVFVFATDSTLLISSINHMASNLEAPTYVSLIAIISLLPCVIFQPFYNKIIENHTRRVMMLFATTLYWIGCSLAGFAPTVFILLLGRFLAGVGIGGLLTIEVQHTALATTVSTIGAIYATLLLTCFKSSWNFAFLTNASLLLIITVLLSINSRQQNMKVRHTPETAPLTHVTANVLLCMTIAPTILYTSVYLSSILHYTPYDISLRILPCFISVVIAIYLRNQGISGKATATLCAAAGTVGQIQLLYISPNIAHWRVFTLYMLPAFSTVLLLPPCGIVSRALGSIIGLILSGAIYTFTLSKSTYPDGTVSQQLQYSSDILSQIIKSIQRSFVWTQASQEIVNLTMYNYNTACQNVFIFTSICALVCFTVIPLFMMRTPAPR</sequence>
<evidence type="ECO:0000313" key="10">
    <source>
        <dbReference type="Proteomes" id="UP000243052"/>
    </source>
</evidence>
<feature type="transmembrane region" description="Helical" evidence="8">
    <location>
        <begin position="413"/>
        <end position="433"/>
    </location>
</feature>
<feature type="compositionally biased region" description="Basic and acidic residues" evidence="7">
    <location>
        <begin position="14"/>
        <end position="26"/>
    </location>
</feature>
<name>A0A109UWN8_9SACH</name>
<keyword evidence="6 8" id="KW-0472">Membrane</keyword>
<gene>
    <name evidence="9" type="ORF">AW171_hschr2456</name>
</gene>
<keyword evidence="4 8" id="KW-0812">Transmembrane</keyword>
<protein>
    <submittedName>
        <fullName evidence="9">HBR027Wp</fullName>
    </submittedName>
</protein>
<accession>A0A109UWN8</accession>
<evidence type="ECO:0000256" key="4">
    <source>
        <dbReference type="ARBA" id="ARBA00022692"/>
    </source>
</evidence>
<proteinExistence type="inferred from homology"/>
<comment type="similarity">
    <text evidence="2">Belongs to the major facilitator superfamily.</text>
</comment>
<evidence type="ECO:0000256" key="2">
    <source>
        <dbReference type="ARBA" id="ARBA00008335"/>
    </source>
</evidence>
<keyword evidence="5 8" id="KW-1133">Transmembrane helix</keyword>
<evidence type="ECO:0000256" key="7">
    <source>
        <dbReference type="SAM" id="MobiDB-lite"/>
    </source>
</evidence>
<comment type="subcellular location">
    <subcellularLocation>
        <location evidence="1">Endomembrane system</location>
        <topology evidence="1">Multi-pass membrane protein</topology>
    </subcellularLocation>
</comment>
<evidence type="ECO:0000256" key="1">
    <source>
        <dbReference type="ARBA" id="ARBA00004127"/>
    </source>
</evidence>
<dbReference type="InterPro" id="IPR011701">
    <property type="entry name" value="MFS"/>
</dbReference>
<dbReference type="STRING" id="45286.A0A109UWN8"/>
<reference evidence="9 10" key="1">
    <citation type="submission" date="2016-01" db="EMBL/GenBank/DDBJ databases">
        <title>Genome sequence of the yeast Holleya sinecauda.</title>
        <authorList>
            <person name="Dietrich F.S."/>
        </authorList>
    </citation>
    <scope>NUCLEOTIDE SEQUENCE [LARGE SCALE GENOMIC DNA]</scope>
    <source>
        <strain evidence="9 10">ATCC 58844</strain>
    </source>
</reference>
<feature type="transmembrane region" description="Helical" evidence="8">
    <location>
        <begin position="339"/>
        <end position="356"/>
    </location>
</feature>
<feature type="transmembrane region" description="Helical" evidence="8">
    <location>
        <begin position="266"/>
        <end position="286"/>
    </location>
</feature>
<dbReference type="Pfam" id="PF07690">
    <property type="entry name" value="MFS_1"/>
    <property type="match status" value="1"/>
</dbReference>
<dbReference type="RefSeq" id="XP_017985924.1">
    <property type="nucleotide sequence ID" value="XM_018130435.1"/>
</dbReference>
<evidence type="ECO:0000313" key="9">
    <source>
        <dbReference type="EMBL" id="AMD18928.1"/>
    </source>
</evidence>
<evidence type="ECO:0000256" key="5">
    <source>
        <dbReference type="ARBA" id="ARBA00022989"/>
    </source>
</evidence>
<feature type="transmembrane region" description="Helical" evidence="8">
    <location>
        <begin position="164"/>
        <end position="182"/>
    </location>
</feature>
<dbReference type="PANTHER" id="PTHR23501:SF191">
    <property type="entry name" value="VACUOLAR BASIC AMINO ACID TRANSPORTER 4"/>
    <property type="match status" value="1"/>
</dbReference>
<keyword evidence="10" id="KW-1185">Reference proteome</keyword>
<evidence type="ECO:0000256" key="3">
    <source>
        <dbReference type="ARBA" id="ARBA00022448"/>
    </source>
</evidence>
<dbReference type="OrthoDB" id="3437016at2759"/>
<dbReference type="InterPro" id="IPR036259">
    <property type="entry name" value="MFS_trans_sf"/>
</dbReference>
<dbReference type="GeneID" id="28722118"/>
<evidence type="ECO:0000256" key="8">
    <source>
        <dbReference type="SAM" id="Phobius"/>
    </source>
</evidence>
<feature type="transmembrane region" description="Helical" evidence="8">
    <location>
        <begin position="307"/>
        <end position="327"/>
    </location>
</feature>
<evidence type="ECO:0000256" key="6">
    <source>
        <dbReference type="ARBA" id="ARBA00023136"/>
    </source>
</evidence>
<keyword evidence="3" id="KW-0813">Transport</keyword>
<feature type="transmembrane region" description="Helical" evidence="8">
    <location>
        <begin position="131"/>
        <end position="152"/>
    </location>
</feature>
<feature type="region of interest" description="Disordered" evidence="7">
    <location>
        <begin position="1"/>
        <end position="55"/>
    </location>
</feature>
<dbReference type="SUPFAM" id="SSF103473">
    <property type="entry name" value="MFS general substrate transporter"/>
    <property type="match status" value="1"/>
</dbReference>
<organism evidence="9 10">
    <name type="scientific">Eremothecium sinecaudum</name>
    <dbReference type="NCBI Taxonomy" id="45286"/>
    <lineage>
        <taxon>Eukaryota</taxon>
        <taxon>Fungi</taxon>
        <taxon>Dikarya</taxon>
        <taxon>Ascomycota</taxon>
        <taxon>Saccharomycotina</taxon>
        <taxon>Saccharomycetes</taxon>
        <taxon>Saccharomycetales</taxon>
        <taxon>Saccharomycetaceae</taxon>
        <taxon>Eremothecium</taxon>
    </lineage>
</organism>
<dbReference type="PANTHER" id="PTHR23501">
    <property type="entry name" value="MAJOR FACILITATOR SUPERFAMILY"/>
    <property type="match status" value="1"/>
</dbReference>
<dbReference type="EMBL" id="CP014242">
    <property type="protein sequence ID" value="AMD18928.1"/>
    <property type="molecule type" value="Genomic_DNA"/>
</dbReference>
<dbReference type="Gene3D" id="1.20.1250.20">
    <property type="entry name" value="MFS general substrate transporter like domains"/>
    <property type="match status" value="1"/>
</dbReference>
<feature type="transmembrane region" description="Helical" evidence="8">
    <location>
        <begin position="194"/>
        <end position="212"/>
    </location>
</feature>
<feature type="transmembrane region" description="Helical" evidence="8">
    <location>
        <begin position="365"/>
        <end position="383"/>
    </location>
</feature>
<dbReference type="GO" id="GO:0015174">
    <property type="term" value="F:basic amino acid transmembrane transporter activity"/>
    <property type="evidence" value="ECO:0007669"/>
    <property type="project" value="TreeGrafter"/>
</dbReference>
<feature type="compositionally biased region" description="Basic residues" evidence="7">
    <location>
        <begin position="1"/>
        <end position="13"/>
    </location>
</feature>
<dbReference type="Proteomes" id="UP000243052">
    <property type="component" value="Chromosome ii"/>
</dbReference>
<dbReference type="AlphaFoldDB" id="A0A109UWN8"/>
<dbReference type="GO" id="GO:0000329">
    <property type="term" value="C:fungal-type vacuole membrane"/>
    <property type="evidence" value="ECO:0007669"/>
    <property type="project" value="TreeGrafter"/>
</dbReference>
<feature type="transmembrane region" description="Helical" evidence="8">
    <location>
        <begin position="491"/>
        <end position="511"/>
    </location>
</feature>
<dbReference type="GO" id="GO:0012505">
    <property type="term" value="C:endomembrane system"/>
    <property type="evidence" value="ECO:0007669"/>
    <property type="project" value="UniProtKB-SubCell"/>
</dbReference>